<dbReference type="InterPro" id="IPR000073">
    <property type="entry name" value="AB_hydrolase_1"/>
</dbReference>
<organism evidence="3 4">
    <name type="scientific">Nocardia otitidiscaviarum</name>
    <dbReference type="NCBI Taxonomy" id="1823"/>
    <lineage>
        <taxon>Bacteria</taxon>
        <taxon>Bacillati</taxon>
        <taxon>Actinomycetota</taxon>
        <taxon>Actinomycetes</taxon>
        <taxon>Mycobacteriales</taxon>
        <taxon>Nocardiaceae</taxon>
        <taxon>Nocardia</taxon>
    </lineage>
</organism>
<evidence type="ECO:0000256" key="1">
    <source>
        <dbReference type="ARBA" id="ARBA00022801"/>
    </source>
</evidence>
<dbReference type="Pfam" id="PF00561">
    <property type="entry name" value="Abhydrolase_1"/>
    <property type="match status" value="1"/>
</dbReference>
<evidence type="ECO:0000313" key="3">
    <source>
        <dbReference type="EMBL" id="QDP80067.1"/>
    </source>
</evidence>
<dbReference type="AlphaFoldDB" id="A0A516NME9"/>
<dbReference type="KEGG" id="nod:FOH10_16435"/>
<reference evidence="3 4" key="1">
    <citation type="submission" date="2019-07" db="EMBL/GenBank/DDBJ databases">
        <title>Complete Genome Sequence and Methylome Analysis of Nocardia otitidis-caviarum NEB252.</title>
        <authorList>
            <person name="Fomenkov A."/>
            <person name="Anton B.P."/>
            <person name="Vincze T."/>
            <person name="Roberts R.J."/>
        </authorList>
    </citation>
    <scope>NUCLEOTIDE SEQUENCE [LARGE SCALE GENOMIC DNA]</scope>
    <source>
        <strain evidence="3 4">NEB252</strain>
    </source>
</reference>
<feature type="domain" description="AB hydrolase-1" evidence="2">
    <location>
        <begin position="57"/>
        <end position="302"/>
    </location>
</feature>
<protein>
    <submittedName>
        <fullName evidence="3">Alpha/beta hydrolase</fullName>
    </submittedName>
</protein>
<dbReference type="InterPro" id="IPR051340">
    <property type="entry name" value="Haloalkane_dehalogenase"/>
</dbReference>
<dbReference type="PRINTS" id="PR00111">
    <property type="entry name" value="ABHYDROLASE"/>
</dbReference>
<gene>
    <name evidence="3" type="ORF">FOH10_16435</name>
</gene>
<keyword evidence="1 3" id="KW-0378">Hydrolase</keyword>
<evidence type="ECO:0000313" key="4">
    <source>
        <dbReference type="Proteomes" id="UP000317039"/>
    </source>
</evidence>
<accession>A0A516NME9</accession>
<evidence type="ECO:0000259" key="2">
    <source>
        <dbReference type="Pfam" id="PF00561"/>
    </source>
</evidence>
<dbReference type="Proteomes" id="UP000317039">
    <property type="component" value="Chromosome"/>
</dbReference>
<dbReference type="EMBL" id="CP041695">
    <property type="protein sequence ID" value="QDP80067.1"/>
    <property type="molecule type" value="Genomic_DNA"/>
</dbReference>
<name>A0A516NME9_9NOCA</name>
<dbReference type="InterPro" id="IPR029058">
    <property type="entry name" value="AB_hydrolase_fold"/>
</dbReference>
<dbReference type="GO" id="GO:0004301">
    <property type="term" value="F:epoxide hydrolase activity"/>
    <property type="evidence" value="ECO:0007669"/>
    <property type="project" value="TreeGrafter"/>
</dbReference>
<dbReference type="PANTHER" id="PTHR42977:SF3">
    <property type="entry name" value="AB HYDROLASE-1 DOMAIN-CONTAINING PROTEIN"/>
    <property type="match status" value="1"/>
</dbReference>
<sequence length="325" mass="36651">MNGELRLAVLDSTNASAPANIPGGSVGSRAALKPRHRSLDVGGIEVFYREVAAVAEPCVLLLHGFPSSSHTFRDVLAPLGEVSRVVAPDLPGFGFSAAPGVDDYEYTFAHLADTVEAFLERIGVEKFFVYLHDFGAPVGYHLATRHPERILGLIVQNGNAHHDGLGSQWDTAKDFWADPSDANRARLPEWLNFEGTRYQYLGALPERVRELHPPESWHLDWARMMRPGNVEAQFRLFRDYANHVARFDELAEYHRTYQPPCLLLWGRHDAFYELDEIMAYARELDRLDMHVYDGGHLVLETHAGECATAMREFVAEITAERSRLR</sequence>
<dbReference type="Gene3D" id="3.40.50.1820">
    <property type="entry name" value="alpha/beta hydrolase"/>
    <property type="match status" value="1"/>
</dbReference>
<dbReference type="SUPFAM" id="SSF53474">
    <property type="entry name" value="alpha/beta-Hydrolases"/>
    <property type="match status" value="1"/>
</dbReference>
<proteinExistence type="predicted"/>
<dbReference type="PANTHER" id="PTHR42977">
    <property type="entry name" value="HYDROLASE-RELATED"/>
    <property type="match status" value="1"/>
</dbReference>